<feature type="compositionally biased region" description="Basic residues" evidence="6">
    <location>
        <begin position="1"/>
        <end position="11"/>
    </location>
</feature>
<evidence type="ECO:0000259" key="7">
    <source>
        <dbReference type="PROSITE" id="PS51795"/>
    </source>
</evidence>
<comment type="caution">
    <text evidence="8">The sequence shown here is derived from an EMBL/GenBank/DDBJ whole genome shotgun (WGS) entry which is preliminary data.</text>
</comment>
<evidence type="ECO:0000256" key="2">
    <source>
        <dbReference type="ARBA" id="ARBA00009374"/>
    </source>
</evidence>
<feature type="region of interest" description="Disordered" evidence="6">
    <location>
        <begin position="1"/>
        <end position="45"/>
    </location>
</feature>
<dbReference type="FunCoup" id="A0A200QVY7">
    <property type="interactions" value="401"/>
</dbReference>
<keyword evidence="4" id="KW-0479">Metal-binding</keyword>
<dbReference type="EMBL" id="MVGT01001027">
    <property type="protein sequence ID" value="OVA14629.1"/>
    <property type="molecule type" value="Genomic_DNA"/>
</dbReference>
<comment type="similarity">
    <text evidence="2">Belongs to the FLZ family.</text>
</comment>
<dbReference type="PANTHER" id="PTHR33059">
    <property type="entry name" value="FCS-LIKE ZINC FINGER 5"/>
    <property type="match status" value="1"/>
</dbReference>
<evidence type="ECO:0000256" key="5">
    <source>
        <dbReference type="PROSITE-ProRule" id="PRU01131"/>
    </source>
</evidence>
<keyword evidence="3" id="KW-0963">Cytoplasm</keyword>
<feature type="compositionally biased region" description="Basic and acidic residues" evidence="6">
    <location>
        <begin position="134"/>
        <end position="149"/>
    </location>
</feature>
<evidence type="ECO:0000256" key="4">
    <source>
        <dbReference type="ARBA" id="ARBA00022723"/>
    </source>
</evidence>
<gene>
    <name evidence="8" type="ORF">BVC80_1815g33</name>
</gene>
<dbReference type="GO" id="GO:0046872">
    <property type="term" value="F:metal ion binding"/>
    <property type="evidence" value="ECO:0007669"/>
    <property type="project" value="UniProtKB-KW"/>
</dbReference>
<feature type="zinc finger region" description="FLZ-type" evidence="5">
    <location>
        <begin position="97"/>
        <end position="139"/>
    </location>
</feature>
<dbReference type="InterPro" id="IPR007650">
    <property type="entry name" value="Zf-FLZ_dom"/>
</dbReference>
<reference evidence="8 9" key="1">
    <citation type="journal article" date="2017" name="Mol. Plant">
        <title>The Genome of Medicinal Plant Macleaya cordata Provides New Insights into Benzylisoquinoline Alkaloids Metabolism.</title>
        <authorList>
            <person name="Liu X."/>
            <person name="Liu Y."/>
            <person name="Huang P."/>
            <person name="Ma Y."/>
            <person name="Qing Z."/>
            <person name="Tang Q."/>
            <person name="Cao H."/>
            <person name="Cheng P."/>
            <person name="Zheng Y."/>
            <person name="Yuan Z."/>
            <person name="Zhou Y."/>
            <person name="Liu J."/>
            <person name="Tang Z."/>
            <person name="Zhuo Y."/>
            <person name="Zhang Y."/>
            <person name="Yu L."/>
            <person name="Huang J."/>
            <person name="Yang P."/>
            <person name="Peng Q."/>
            <person name="Zhang J."/>
            <person name="Jiang W."/>
            <person name="Zhang Z."/>
            <person name="Lin K."/>
            <person name="Ro D.K."/>
            <person name="Chen X."/>
            <person name="Xiong X."/>
            <person name="Shang Y."/>
            <person name="Huang S."/>
            <person name="Zeng J."/>
        </authorList>
    </citation>
    <scope>NUCLEOTIDE SEQUENCE [LARGE SCALE GENOMIC DNA]</scope>
    <source>
        <strain evidence="9">cv. BLH2017</strain>
        <tissue evidence="8">Root</tissue>
    </source>
</reference>
<dbReference type="STRING" id="56857.A0A200QVY7"/>
<organism evidence="8 9">
    <name type="scientific">Macleaya cordata</name>
    <name type="common">Five-seeded plume-poppy</name>
    <name type="synonym">Bocconia cordata</name>
    <dbReference type="NCBI Taxonomy" id="56857"/>
    <lineage>
        <taxon>Eukaryota</taxon>
        <taxon>Viridiplantae</taxon>
        <taxon>Streptophyta</taxon>
        <taxon>Embryophyta</taxon>
        <taxon>Tracheophyta</taxon>
        <taxon>Spermatophyta</taxon>
        <taxon>Magnoliopsida</taxon>
        <taxon>Ranunculales</taxon>
        <taxon>Papaveraceae</taxon>
        <taxon>Papaveroideae</taxon>
        <taxon>Macleaya</taxon>
    </lineage>
</organism>
<feature type="compositionally biased region" description="Low complexity" evidence="6">
    <location>
        <begin position="150"/>
        <end position="160"/>
    </location>
</feature>
<evidence type="ECO:0000256" key="6">
    <source>
        <dbReference type="SAM" id="MobiDB-lite"/>
    </source>
</evidence>
<accession>A0A200QVY7</accession>
<dbReference type="InParanoid" id="A0A200QVY7"/>
<dbReference type="OrthoDB" id="1925036at2759"/>
<dbReference type="Pfam" id="PF04570">
    <property type="entry name" value="zf-FLZ"/>
    <property type="match status" value="1"/>
</dbReference>
<protein>
    <recommendedName>
        <fullName evidence="7">FLZ-type domain-containing protein</fullName>
    </recommendedName>
</protein>
<dbReference type="Proteomes" id="UP000195402">
    <property type="component" value="Unassembled WGS sequence"/>
</dbReference>
<dbReference type="PROSITE" id="PS51795">
    <property type="entry name" value="ZF_FLZ"/>
    <property type="match status" value="1"/>
</dbReference>
<dbReference type="GO" id="GO:0005737">
    <property type="term" value="C:cytoplasm"/>
    <property type="evidence" value="ECO:0007669"/>
    <property type="project" value="UniProtKB-SubCell"/>
</dbReference>
<dbReference type="AlphaFoldDB" id="A0A200QVY7"/>
<evidence type="ECO:0000313" key="9">
    <source>
        <dbReference type="Proteomes" id="UP000195402"/>
    </source>
</evidence>
<dbReference type="PANTHER" id="PTHR33059:SF4">
    <property type="entry name" value="FCS-LIKE ZINC FINGER 5"/>
    <property type="match status" value="1"/>
</dbReference>
<comment type="subcellular location">
    <subcellularLocation>
        <location evidence="1">Cytoplasm</location>
    </subcellularLocation>
</comment>
<evidence type="ECO:0000256" key="1">
    <source>
        <dbReference type="ARBA" id="ARBA00004496"/>
    </source>
</evidence>
<dbReference type="OMA" id="PYNSHIS"/>
<sequence length="168" mass="18473">MLLGKRPRPSMRRTTSMTGLTVDQSNVEAASGPTDPHNLINRDRQRQVGPDVFLARRNTVGGGEGSDGFDQRFMSNTVPSPRNHRRNSGDFVVETAHFLRACGLCKRRLVPGRDIFMGDTAFCSLECRQQQMNHDERKEKCSWASKKETSSTAAGSEATSNGETVAAA</sequence>
<name>A0A200QVY7_MACCD</name>
<evidence type="ECO:0000256" key="3">
    <source>
        <dbReference type="ARBA" id="ARBA00022490"/>
    </source>
</evidence>
<feature type="compositionally biased region" description="Polar residues" evidence="6">
    <location>
        <begin position="12"/>
        <end position="28"/>
    </location>
</feature>
<evidence type="ECO:0000313" key="8">
    <source>
        <dbReference type="EMBL" id="OVA14629.1"/>
    </source>
</evidence>
<feature type="domain" description="FLZ-type" evidence="7">
    <location>
        <begin position="97"/>
        <end position="139"/>
    </location>
</feature>
<feature type="region of interest" description="Disordered" evidence="6">
    <location>
        <begin position="134"/>
        <end position="168"/>
    </location>
</feature>
<keyword evidence="9" id="KW-1185">Reference proteome</keyword>
<proteinExistence type="inferred from homology"/>